<dbReference type="RefSeq" id="WP_189766641.1">
    <property type="nucleotide sequence ID" value="NZ_BNCF01000014.1"/>
</dbReference>
<dbReference type="EMBL" id="BNCF01000014">
    <property type="protein sequence ID" value="GHE40246.1"/>
    <property type="molecule type" value="Genomic_DNA"/>
</dbReference>
<evidence type="ECO:0000313" key="2">
    <source>
        <dbReference type="Proteomes" id="UP000636453"/>
    </source>
</evidence>
<keyword evidence="2" id="KW-1185">Reference proteome</keyword>
<protein>
    <submittedName>
        <fullName evidence="1">Uncharacterized protein</fullName>
    </submittedName>
</protein>
<reference evidence="1" key="2">
    <citation type="submission" date="2020-09" db="EMBL/GenBank/DDBJ databases">
        <authorList>
            <person name="Sun Q."/>
            <person name="Kim S."/>
        </authorList>
    </citation>
    <scope>NUCLEOTIDE SEQUENCE</scope>
    <source>
        <strain evidence="1">KCTC 32020</strain>
    </source>
</reference>
<proteinExistence type="predicted"/>
<accession>A0A918Z7H4</accession>
<name>A0A918Z7H4_9GAMM</name>
<evidence type="ECO:0000313" key="1">
    <source>
        <dbReference type="EMBL" id="GHE40246.1"/>
    </source>
</evidence>
<dbReference type="Proteomes" id="UP000636453">
    <property type="component" value="Unassembled WGS sequence"/>
</dbReference>
<gene>
    <name evidence="1" type="ORF">GCM10007167_22960</name>
</gene>
<organism evidence="1 2">
    <name type="scientific">Vulcaniibacterium thermophilum</name>
    <dbReference type="NCBI Taxonomy" id="1169913"/>
    <lineage>
        <taxon>Bacteria</taxon>
        <taxon>Pseudomonadati</taxon>
        <taxon>Pseudomonadota</taxon>
        <taxon>Gammaproteobacteria</taxon>
        <taxon>Lysobacterales</taxon>
        <taxon>Lysobacteraceae</taxon>
        <taxon>Vulcaniibacterium</taxon>
    </lineage>
</organism>
<reference evidence="1" key="1">
    <citation type="journal article" date="2014" name="Int. J. Syst. Evol. Microbiol.">
        <title>Complete genome sequence of Corynebacterium casei LMG S-19264T (=DSM 44701T), isolated from a smear-ripened cheese.</title>
        <authorList>
            <consortium name="US DOE Joint Genome Institute (JGI-PGF)"/>
            <person name="Walter F."/>
            <person name="Albersmeier A."/>
            <person name="Kalinowski J."/>
            <person name="Ruckert C."/>
        </authorList>
    </citation>
    <scope>NUCLEOTIDE SEQUENCE</scope>
    <source>
        <strain evidence="1">KCTC 32020</strain>
    </source>
</reference>
<dbReference type="AlphaFoldDB" id="A0A918Z7H4"/>
<comment type="caution">
    <text evidence="1">The sequence shown here is derived from an EMBL/GenBank/DDBJ whole genome shotgun (WGS) entry which is preliminary data.</text>
</comment>
<sequence length="178" mass="20163">MSSTAATSPTAREPDDGVEWPLKFKAHYFDAYCFSTYGCKVHYRGRLRVDHPDDELQPSSEALGDKYPHILSAGMGPIPNFPPPAKVSWRAKDGTPLEAEVDIGEIFRDELIRHNLQPHEIAERGIGPGALPQIILEVNDRTINVYMRAHISTRELQQPGNRYSDFRADLIKVFNRTY</sequence>